<evidence type="ECO:0000256" key="3">
    <source>
        <dbReference type="PROSITE-ProRule" id="PRU00339"/>
    </source>
</evidence>
<feature type="repeat" description="TPR" evidence="3">
    <location>
        <begin position="748"/>
        <end position="781"/>
    </location>
</feature>
<dbReference type="PANTHER" id="PTHR15704:SF7">
    <property type="entry name" value="SUPERKILLER COMPLEX PROTEIN 3"/>
    <property type="match status" value="1"/>
</dbReference>
<organism evidence="4 5">
    <name type="scientific">Rhodotorula mucilaginosa</name>
    <name type="common">Yeast</name>
    <name type="synonym">Rhodotorula rubra</name>
    <dbReference type="NCBI Taxonomy" id="5537"/>
    <lineage>
        <taxon>Eukaryota</taxon>
        <taxon>Fungi</taxon>
        <taxon>Dikarya</taxon>
        <taxon>Basidiomycota</taxon>
        <taxon>Pucciniomycotina</taxon>
        <taxon>Microbotryomycetes</taxon>
        <taxon>Sporidiobolales</taxon>
        <taxon>Sporidiobolaceae</taxon>
        <taxon>Rhodotorula</taxon>
    </lineage>
</organism>
<dbReference type="SMART" id="SM00028">
    <property type="entry name" value="TPR"/>
    <property type="match status" value="10"/>
</dbReference>
<keyword evidence="1" id="KW-0677">Repeat</keyword>
<proteinExistence type="predicted"/>
<reference evidence="4 5" key="1">
    <citation type="submission" date="2020-11" db="EMBL/GenBank/DDBJ databases">
        <title>Kefir isolates.</title>
        <authorList>
            <person name="Marcisauskas S."/>
            <person name="Kim Y."/>
            <person name="Blasche S."/>
        </authorList>
    </citation>
    <scope>NUCLEOTIDE SEQUENCE [LARGE SCALE GENOMIC DNA]</scope>
    <source>
        <strain evidence="4 5">KR</strain>
    </source>
</reference>
<dbReference type="InterPro" id="IPR011990">
    <property type="entry name" value="TPR-like_helical_dom_sf"/>
</dbReference>
<feature type="repeat" description="TPR" evidence="3">
    <location>
        <begin position="39"/>
        <end position="72"/>
    </location>
</feature>
<dbReference type="PANTHER" id="PTHR15704">
    <property type="entry name" value="SUPERKILLER 3 PROTEIN-RELATED"/>
    <property type="match status" value="1"/>
</dbReference>
<dbReference type="Proteomes" id="UP000777482">
    <property type="component" value="Unassembled WGS sequence"/>
</dbReference>
<dbReference type="GO" id="GO:0055087">
    <property type="term" value="C:Ski complex"/>
    <property type="evidence" value="ECO:0007669"/>
    <property type="project" value="InterPro"/>
</dbReference>
<evidence type="ECO:0000256" key="2">
    <source>
        <dbReference type="ARBA" id="ARBA00022803"/>
    </source>
</evidence>
<dbReference type="Pfam" id="PF13181">
    <property type="entry name" value="TPR_8"/>
    <property type="match status" value="1"/>
</dbReference>
<evidence type="ECO:0000313" key="5">
    <source>
        <dbReference type="Proteomes" id="UP000777482"/>
    </source>
</evidence>
<dbReference type="PROSITE" id="PS50005">
    <property type="entry name" value="TPR"/>
    <property type="match status" value="4"/>
</dbReference>
<evidence type="ECO:0000313" key="4">
    <source>
        <dbReference type="EMBL" id="KAG0662539.1"/>
    </source>
</evidence>
<keyword evidence="5" id="KW-1185">Reference proteome</keyword>
<name>A0A9P6W4N7_RHOMI</name>
<evidence type="ECO:0000256" key="1">
    <source>
        <dbReference type="ARBA" id="ARBA00022737"/>
    </source>
</evidence>
<gene>
    <name evidence="4" type="primary">SKI3</name>
    <name evidence="4" type="ORF">C6P46_003281</name>
</gene>
<dbReference type="EMBL" id="PUHQ01000026">
    <property type="protein sequence ID" value="KAG0662539.1"/>
    <property type="molecule type" value="Genomic_DNA"/>
</dbReference>
<dbReference type="OrthoDB" id="421075at2759"/>
<dbReference type="SUPFAM" id="SSF48452">
    <property type="entry name" value="TPR-like"/>
    <property type="match status" value="4"/>
</dbReference>
<accession>A0A9P6W4N7</accession>
<feature type="repeat" description="TPR" evidence="3">
    <location>
        <begin position="782"/>
        <end position="815"/>
    </location>
</feature>
<dbReference type="InterPro" id="IPR019734">
    <property type="entry name" value="TPR_rpt"/>
</dbReference>
<keyword evidence="2 3" id="KW-0802">TPR repeat</keyword>
<protein>
    <submittedName>
        <fullName evidence="4">Superkiller protein 3</fullName>
    </submittedName>
</protein>
<sequence length="1550" mass="169863">MSIFVKPKLKALKECLASKDWEGVHKNANAVLDFEGSNYNARVFLALALFNLGKAEESEEAYRKAIELSPSQPLARQGLASFYEKQGRWSDYARELQQLLQGFAESQDAAKYAETLEKLLDVRRKHGTENEVIETLSLLLPSAEAYPLLRKLPRYDATAPTATTYPTVQQAVAAPLSIFLELINRISARETALVDGEIKKRRQRLGGPALTAEATVKQVQAELLPRSQLPSLWRQVLDDPDAGNDEGLRRDTERRLLAHLRTTLAALPSSFDPPVVDLSGGKSGSKKPEQDLAAEQALKDHYREETERLARDMCVIGVPEAMAWEVEVEWSDVYADTEPEKWPASCWNALEAFSGHFPESGLAQIAKALRQRLLAKAAAERVLEQQEGQAEVEAPPAPAPAVEDIADIVEQGLAQSPRSLVAHLLAASFFYEQKEWEAVLQVAEAGLTVLKGIEAEAGKALPRSRWMLDTFLALALVYHEPPTHHLRALRLLETLIASASPEPAHPSSPAVPHPDPRLLIAKATVLQAAEAKQAAALKVWEQILALPDSTLSPQQRTFAEGERAWALFLAGQTDEALPPLEEVVRVYEERKLARDKEREEIEKYRSKNGIEKAEGVEEGETEEERSERARAWWRLGECLRSHTSEEGAAQRAYDAYIAALRAYPSYAPAFTSLGIYYRSLPTPDWDRSSKCFQKAFELDATQEVAARHLAEEFADLSEWSLVEVIARRVVDGNKGRAGMGSTAAARLAWAWKAIGASELNSKRYQQAIVAFQAALRGAPDDVSTWIKLGVAYRHSGKHVAALKVFGRAVAIDPTSWFAKYSIADVQRDLGLLEPAIEAFRQLLAERPDELGVRVVLAETTLAKGLAEQKNGFVVRAEASFIEALREAIAIIKSGTATRVAWKVANDALAGLGKIADAQNPPDSQLVMDSLLDELAREGPEGKIAGITPISIDFLRHVSSSRAEPRYLAMALAVGASMVRVLLETQNEVAVGPAWFDLGVAVSTFRSHLSAFDSSPVSSDEALQQAIRCMKYALHREPLNATFWNALGVLAFDVSPRLSQHCFIRSIEHNSRSAVPWTNLGLFYLVHGDEDLANQAFLRAQVIDPDWTTAWIGQATLADLAGHAVEASVLLDHAFSLPGDMPEVDIAYATRAYQRYQQAAAEIGSTSGGDQEKASAADALSGPLFALSRYLAHRPGDYSALHLYALVLEQLGDLASAGDALEKATALIEQVYEDTESPVVEGQYIIVQTNLGRVRLGARDHQGAVDAFEAALSLLDLESEALEGGLTREQAVTLYTQCRIGTSVALVALGDNGAASEALETAIEDVEPQDITLCGDHLALALSRTHWAERDEDRTLSALLDAPDLPPNRHTPLFLRRALLAYAIAADDSSLLESTRSVAWDPATKYDEDNIRLLVLRHLVKGDTSGLLSAVSRALHASPWEPAARTRIALLLMSSAAILGSEEEDAANNLDLVDRMVREHVDHDKDASLRTQRCRVRGLVELLNKAHGTPDDEAAQGRHRQTGRAWLEKAVFAAPWDQTSRLALSKVPSLP</sequence>
<dbReference type="Pfam" id="PF13432">
    <property type="entry name" value="TPR_16"/>
    <property type="match status" value="1"/>
</dbReference>
<feature type="repeat" description="TPR" evidence="3">
    <location>
        <begin position="1073"/>
        <end position="1106"/>
    </location>
</feature>
<dbReference type="Gene3D" id="1.25.40.10">
    <property type="entry name" value="Tetratricopeptide repeat domain"/>
    <property type="match status" value="5"/>
</dbReference>
<comment type="caution">
    <text evidence="4">The sequence shown here is derived from an EMBL/GenBank/DDBJ whole genome shotgun (WGS) entry which is preliminary data.</text>
</comment>
<dbReference type="InterPro" id="IPR039226">
    <property type="entry name" value="Ski3/TTC37"/>
</dbReference>
<dbReference type="GO" id="GO:0006401">
    <property type="term" value="P:RNA catabolic process"/>
    <property type="evidence" value="ECO:0007669"/>
    <property type="project" value="InterPro"/>
</dbReference>